<feature type="transmembrane region" description="Helical" evidence="7">
    <location>
        <begin position="76"/>
        <end position="99"/>
    </location>
</feature>
<keyword evidence="6 7" id="KW-0472">Membrane</keyword>
<dbReference type="EMBL" id="CP060490">
    <property type="protein sequence ID" value="QNL43841.1"/>
    <property type="molecule type" value="Genomic_DNA"/>
</dbReference>
<gene>
    <name evidence="8" type="ORF">H8790_10240</name>
</gene>
<dbReference type="Proteomes" id="UP000515960">
    <property type="component" value="Chromosome"/>
</dbReference>
<accession>A0A7G9B2R0</accession>
<keyword evidence="4 7" id="KW-0812">Transmembrane</keyword>
<reference evidence="8 9" key="1">
    <citation type="submission" date="2020-08" db="EMBL/GenBank/DDBJ databases">
        <authorList>
            <person name="Liu C."/>
            <person name="Sun Q."/>
        </authorList>
    </citation>
    <scope>NUCLEOTIDE SEQUENCE [LARGE SCALE GENOMIC DNA]</scope>
    <source>
        <strain evidence="8 9">NSJ-62</strain>
    </source>
</reference>
<dbReference type="PANTHER" id="PTHR43663">
    <property type="entry name" value="CHROMATE TRANSPORT PROTEIN-RELATED"/>
    <property type="match status" value="1"/>
</dbReference>
<evidence type="ECO:0000256" key="6">
    <source>
        <dbReference type="ARBA" id="ARBA00023136"/>
    </source>
</evidence>
<evidence type="ECO:0000256" key="7">
    <source>
        <dbReference type="SAM" id="Phobius"/>
    </source>
</evidence>
<feature type="transmembrane region" description="Helical" evidence="7">
    <location>
        <begin position="169"/>
        <end position="190"/>
    </location>
</feature>
<dbReference type="Pfam" id="PF02417">
    <property type="entry name" value="Chromate_transp"/>
    <property type="match status" value="1"/>
</dbReference>
<feature type="transmembrane region" description="Helical" evidence="7">
    <location>
        <begin position="146"/>
        <end position="162"/>
    </location>
</feature>
<evidence type="ECO:0000256" key="2">
    <source>
        <dbReference type="ARBA" id="ARBA00005262"/>
    </source>
</evidence>
<keyword evidence="3" id="KW-1003">Cell membrane</keyword>
<keyword evidence="9" id="KW-1185">Reference proteome</keyword>
<evidence type="ECO:0000256" key="4">
    <source>
        <dbReference type="ARBA" id="ARBA00022692"/>
    </source>
</evidence>
<evidence type="ECO:0000256" key="3">
    <source>
        <dbReference type="ARBA" id="ARBA00022475"/>
    </source>
</evidence>
<proteinExistence type="inferred from homology"/>
<sequence length="191" mass="19994">MVFLKLFLSFFQVGLFSFGGGMAALPLIQTQMVEIHGWLTLSQFADLVTIAEMTPGPIAINAATFVGIRVAGLPGALVATFGCVLPSCVIVLILARLYVRYKSLSLMQGALGGLRPAIVALIGSAGVSIFLMAICGEGGFHGLDSVNWIAVGMFAVAFVLLRKWKVSPILLMLCSGVAGGILYTLFPALAG</sequence>
<dbReference type="AlphaFoldDB" id="A0A7G9B2R0"/>
<name>A0A7G9B2R0_9FIRM</name>
<dbReference type="RefSeq" id="WP_187332432.1">
    <property type="nucleotide sequence ID" value="NZ_CP060490.1"/>
</dbReference>
<dbReference type="GO" id="GO:0005886">
    <property type="term" value="C:plasma membrane"/>
    <property type="evidence" value="ECO:0007669"/>
    <property type="project" value="UniProtKB-SubCell"/>
</dbReference>
<evidence type="ECO:0000313" key="9">
    <source>
        <dbReference type="Proteomes" id="UP000515960"/>
    </source>
</evidence>
<feature type="transmembrane region" description="Helical" evidence="7">
    <location>
        <begin position="111"/>
        <end position="134"/>
    </location>
</feature>
<protein>
    <submittedName>
        <fullName evidence="8">Chromate transporter</fullName>
    </submittedName>
</protein>
<comment type="similarity">
    <text evidence="2">Belongs to the chromate ion transporter (CHR) (TC 2.A.51) family.</text>
</comment>
<evidence type="ECO:0000256" key="5">
    <source>
        <dbReference type="ARBA" id="ARBA00022989"/>
    </source>
</evidence>
<dbReference type="GO" id="GO:0015109">
    <property type="term" value="F:chromate transmembrane transporter activity"/>
    <property type="evidence" value="ECO:0007669"/>
    <property type="project" value="InterPro"/>
</dbReference>
<evidence type="ECO:0000313" key="8">
    <source>
        <dbReference type="EMBL" id="QNL43841.1"/>
    </source>
</evidence>
<dbReference type="InterPro" id="IPR052518">
    <property type="entry name" value="CHR_Transporter"/>
</dbReference>
<dbReference type="KEGG" id="ohi:H8790_10240"/>
<dbReference type="InterPro" id="IPR003370">
    <property type="entry name" value="Chromate_transpt"/>
</dbReference>
<evidence type="ECO:0000256" key="1">
    <source>
        <dbReference type="ARBA" id="ARBA00004651"/>
    </source>
</evidence>
<dbReference type="PANTHER" id="PTHR43663:SF1">
    <property type="entry name" value="CHROMATE TRANSPORTER"/>
    <property type="match status" value="1"/>
</dbReference>
<keyword evidence="5 7" id="KW-1133">Transmembrane helix</keyword>
<comment type="subcellular location">
    <subcellularLocation>
        <location evidence="1">Cell membrane</location>
        <topology evidence="1">Multi-pass membrane protein</topology>
    </subcellularLocation>
</comment>
<organism evidence="8 9">
    <name type="scientific">Oscillibacter hominis</name>
    <dbReference type="NCBI Taxonomy" id="2763056"/>
    <lineage>
        <taxon>Bacteria</taxon>
        <taxon>Bacillati</taxon>
        <taxon>Bacillota</taxon>
        <taxon>Clostridia</taxon>
        <taxon>Eubacteriales</taxon>
        <taxon>Oscillospiraceae</taxon>
        <taxon>Oscillibacter</taxon>
    </lineage>
</organism>